<evidence type="ECO:0008006" key="5">
    <source>
        <dbReference type="Google" id="ProtNLM"/>
    </source>
</evidence>
<keyword evidence="1" id="KW-0175">Coiled coil</keyword>
<proteinExistence type="predicted"/>
<comment type="caution">
    <text evidence="3">The sequence shown here is derived from an EMBL/GenBank/DDBJ whole genome shotgun (WGS) entry which is preliminary data.</text>
</comment>
<evidence type="ECO:0000256" key="2">
    <source>
        <dbReference type="SAM" id="Phobius"/>
    </source>
</evidence>
<feature type="transmembrane region" description="Helical" evidence="2">
    <location>
        <begin position="226"/>
        <end position="250"/>
    </location>
</feature>
<dbReference type="AlphaFoldDB" id="A0A368UAH2"/>
<organism evidence="3 4">
    <name type="scientific">Vreelandella rituensis</name>
    <dbReference type="NCBI Taxonomy" id="2282306"/>
    <lineage>
        <taxon>Bacteria</taxon>
        <taxon>Pseudomonadati</taxon>
        <taxon>Pseudomonadota</taxon>
        <taxon>Gammaproteobacteria</taxon>
        <taxon>Oceanospirillales</taxon>
        <taxon>Halomonadaceae</taxon>
        <taxon>Vreelandella</taxon>
    </lineage>
</organism>
<name>A0A368UAH2_9GAMM</name>
<dbReference type="OrthoDB" id="5781423at2"/>
<keyword evidence="2" id="KW-1133">Transmembrane helix</keyword>
<sequence>MIENSSSSERGRYDEAISLVDMVVAVLRHWKVMSVILILGSALTISVALLMPQKYIFTSLYSIAEYVTPNGETKGLEAPESLMARIRNVYLEAESHRLQETNGLTSLPFEVEGSIPNNSMLIVLHTEASSQYEDWITELHEKVLTRLDKHQHERMQQRRESLTSQLEATVAQLDSVRESGATNADVLITSYQERIAELETLLGQLRDGEVAQVAMQGVKPGGASRLLVIALGLILTLLLAPLGAMLAHFVSLVTVRLQQSR</sequence>
<reference evidence="3 4" key="1">
    <citation type="submission" date="2018-07" db="EMBL/GenBank/DDBJ databases">
        <title>Halomonas rutogse sp. nov., isolated from Lake TangqianCo on Tibetan Plateau.</title>
        <authorList>
            <person name="Lu H."/>
            <person name="Xing P."/>
            <person name="Wu Q."/>
        </authorList>
    </citation>
    <scope>NUCLEOTIDE SEQUENCE [LARGE SCALE GENOMIC DNA]</scope>
    <source>
        <strain evidence="3 4">TQ8S</strain>
    </source>
</reference>
<dbReference type="RefSeq" id="WP_114486660.1">
    <property type="nucleotide sequence ID" value="NZ_CBCSHM010000017.1"/>
</dbReference>
<keyword evidence="2" id="KW-0472">Membrane</keyword>
<gene>
    <name evidence="3" type="ORF">DU506_09290</name>
</gene>
<dbReference type="Proteomes" id="UP000253204">
    <property type="component" value="Unassembled WGS sequence"/>
</dbReference>
<evidence type="ECO:0000313" key="3">
    <source>
        <dbReference type="EMBL" id="RCV92183.1"/>
    </source>
</evidence>
<feature type="coiled-coil region" evidence="1">
    <location>
        <begin position="152"/>
        <end position="208"/>
    </location>
</feature>
<keyword evidence="4" id="KW-1185">Reference proteome</keyword>
<evidence type="ECO:0000256" key="1">
    <source>
        <dbReference type="SAM" id="Coils"/>
    </source>
</evidence>
<feature type="transmembrane region" description="Helical" evidence="2">
    <location>
        <begin position="32"/>
        <end position="51"/>
    </location>
</feature>
<evidence type="ECO:0000313" key="4">
    <source>
        <dbReference type="Proteomes" id="UP000253204"/>
    </source>
</evidence>
<keyword evidence="2" id="KW-0812">Transmembrane</keyword>
<protein>
    <recommendedName>
        <fullName evidence="5">Polysaccharide chain length determinant N-terminal domain-containing protein</fullName>
    </recommendedName>
</protein>
<accession>A0A368UAH2</accession>
<dbReference type="EMBL" id="QPIJ01000017">
    <property type="protein sequence ID" value="RCV92183.1"/>
    <property type="molecule type" value="Genomic_DNA"/>
</dbReference>